<organism evidence="8 9">
    <name type="scientific">Kluyveromyces dobzhanskii CBS 2104</name>
    <dbReference type="NCBI Taxonomy" id="1427455"/>
    <lineage>
        <taxon>Eukaryota</taxon>
        <taxon>Fungi</taxon>
        <taxon>Dikarya</taxon>
        <taxon>Ascomycota</taxon>
        <taxon>Saccharomycotina</taxon>
        <taxon>Saccharomycetes</taxon>
        <taxon>Saccharomycetales</taxon>
        <taxon>Saccharomycetaceae</taxon>
        <taxon>Kluyveromyces</taxon>
    </lineage>
</organism>
<evidence type="ECO:0000313" key="8">
    <source>
        <dbReference type="EMBL" id="CDO96300.1"/>
    </source>
</evidence>
<protein>
    <recommendedName>
        <fullName evidence="5">Transcriptional protein SWT1</fullName>
    </recommendedName>
</protein>
<keyword evidence="3" id="KW-0539">Nucleus</keyword>
<dbReference type="EMBL" id="CCBQ010000047">
    <property type="protein sequence ID" value="CDO96300.1"/>
    <property type="molecule type" value="Genomic_DNA"/>
</dbReference>
<comment type="similarity">
    <text evidence="4">Belongs to the SWT1 family.</text>
</comment>
<feature type="domain" description="PIN" evidence="7">
    <location>
        <begin position="120"/>
        <end position="249"/>
    </location>
</feature>
<dbReference type="Pfam" id="PF13638">
    <property type="entry name" value="PIN_4"/>
    <property type="match status" value="1"/>
</dbReference>
<evidence type="ECO:0000256" key="6">
    <source>
        <dbReference type="SAM" id="MobiDB-lite"/>
    </source>
</evidence>
<dbReference type="GO" id="GO:0005634">
    <property type="term" value="C:nucleus"/>
    <property type="evidence" value="ECO:0007669"/>
    <property type="project" value="UniProtKB-SubCell"/>
</dbReference>
<dbReference type="Gene3D" id="3.40.50.1010">
    <property type="entry name" value="5'-nuclease"/>
    <property type="match status" value="1"/>
</dbReference>
<keyword evidence="2" id="KW-0804">Transcription</keyword>
<feature type="compositionally biased region" description="Basic and acidic residues" evidence="6">
    <location>
        <begin position="52"/>
        <end position="67"/>
    </location>
</feature>
<comment type="caution">
    <text evidence="8">The sequence shown here is derived from an EMBL/GenBank/DDBJ whole genome shotgun (WGS) entry which is preliminary data.</text>
</comment>
<dbReference type="CDD" id="cd18727">
    <property type="entry name" value="PIN_Swt1-like"/>
    <property type="match status" value="1"/>
</dbReference>
<dbReference type="InterPro" id="IPR029060">
    <property type="entry name" value="PIN-like_dom_sf"/>
</dbReference>
<feature type="region of interest" description="Disordered" evidence="6">
    <location>
        <begin position="1"/>
        <end position="68"/>
    </location>
</feature>
<reference evidence="8 9" key="1">
    <citation type="submission" date="2014-03" db="EMBL/GenBank/DDBJ databases">
        <title>The genome of Kluyveromyces dobzhanskii.</title>
        <authorList>
            <person name="Nystedt B."/>
            <person name="Astrom S."/>
        </authorList>
    </citation>
    <scope>NUCLEOTIDE SEQUENCE [LARGE SCALE GENOMIC DNA]</scope>
    <source>
        <strain evidence="8 9">CBS 2104</strain>
    </source>
</reference>
<name>A0A0A8LBN9_9SACH</name>
<dbReference type="PANTHER" id="PTHR16161">
    <property type="entry name" value="TRANSCRIPTIONAL PROTEIN SWT1"/>
    <property type="match status" value="1"/>
</dbReference>
<dbReference type="Pfam" id="PF21693">
    <property type="entry name" value="SWT1_3rd"/>
    <property type="match status" value="1"/>
</dbReference>
<evidence type="ECO:0000313" key="9">
    <source>
        <dbReference type="Proteomes" id="UP000031516"/>
    </source>
</evidence>
<dbReference type="InterPro" id="IPR002716">
    <property type="entry name" value="PIN_dom"/>
</dbReference>
<comment type="subcellular location">
    <subcellularLocation>
        <location evidence="1">Nucleus</location>
    </subcellularLocation>
</comment>
<evidence type="ECO:0000259" key="7">
    <source>
        <dbReference type="SMART" id="SM00670"/>
    </source>
</evidence>
<dbReference type="InterPro" id="IPR052626">
    <property type="entry name" value="SWT1_Regulator"/>
</dbReference>
<proteinExistence type="inferred from homology"/>
<dbReference type="AlphaFoldDB" id="A0A0A8LBN9"/>
<dbReference type="GO" id="GO:0004540">
    <property type="term" value="F:RNA nuclease activity"/>
    <property type="evidence" value="ECO:0007669"/>
    <property type="project" value="UniProtKB-ARBA"/>
</dbReference>
<dbReference type="SUPFAM" id="SSF88723">
    <property type="entry name" value="PIN domain-like"/>
    <property type="match status" value="1"/>
</dbReference>
<dbReference type="FunFam" id="3.40.50.1010:FF:000045">
    <property type="entry name" value="Transcriptional protein swt1"/>
    <property type="match status" value="1"/>
</dbReference>
<dbReference type="Proteomes" id="UP000031516">
    <property type="component" value="Unassembled WGS sequence"/>
</dbReference>
<dbReference type="InterPro" id="IPR049014">
    <property type="entry name" value="SWT1_C"/>
</dbReference>
<evidence type="ECO:0000256" key="3">
    <source>
        <dbReference type="ARBA" id="ARBA00023242"/>
    </source>
</evidence>
<sequence length="450" mass="51622">MLNSKYASTKSDEVKPSGNSSQNERSQKYGLHDLHKQLGLDQPDVEQPISTKYDRLASTDEDRNHDEDMMDLDDENEVSFVSDLTIDHRKHHHYEDNNFMNLDYTSSNQLPASDIPSKKIVLVVDTNFIISHLNTLEQLRLLSIQYNHLILIPTTVIQELDGLKNSNKSTTMEGSTNNTQSLGKLSRAANDWIYKHLANLESAVMVQRLTQRNSYNLEKDDAILDCCLYFSKKLYNFVVLLSNDKNLCLRAITEQILTVSYRKGMSAELIASRVYDESLARNIQDSNHPCQPCQPLNDPFSSGQGISNVSLHNENLRNLAFKAYNEFLTVTTEAVHLTMINSYGDDLSFTSYDKNQINDFISLGVVVYNHYMSVFSEFFNRTALKRSDWKHLPQELTSIPEDPIQLNSFVTFWSKIIEQLHTDKTNDEWRLIETFTNNWLANCSAFKDTA</sequence>
<accession>A0A0A8LBN9</accession>
<dbReference type="OrthoDB" id="2017974at2759"/>
<dbReference type="SMART" id="SM00670">
    <property type="entry name" value="PINc"/>
    <property type="match status" value="1"/>
</dbReference>
<evidence type="ECO:0000256" key="2">
    <source>
        <dbReference type="ARBA" id="ARBA00023163"/>
    </source>
</evidence>
<evidence type="ECO:0000256" key="1">
    <source>
        <dbReference type="ARBA" id="ARBA00004123"/>
    </source>
</evidence>
<evidence type="ECO:0000256" key="4">
    <source>
        <dbReference type="ARBA" id="ARBA00060839"/>
    </source>
</evidence>
<feature type="compositionally biased region" description="Basic and acidic residues" evidence="6">
    <location>
        <begin position="25"/>
        <end position="38"/>
    </location>
</feature>
<gene>
    <name evidence="8" type="ORF">KLDO_g4507</name>
</gene>
<dbReference type="PANTHER" id="PTHR16161:SF0">
    <property type="entry name" value="TRANSCRIPTIONAL PROTEIN SWT1"/>
    <property type="match status" value="1"/>
</dbReference>
<evidence type="ECO:0000256" key="5">
    <source>
        <dbReference type="ARBA" id="ARBA00074620"/>
    </source>
</evidence>
<keyword evidence="9" id="KW-1185">Reference proteome</keyword>